<dbReference type="HOGENOM" id="CLU_2363101_0_0_1"/>
<dbReference type="Gramene" id="OB08G17520.1">
    <property type="protein sequence ID" value="OB08G17520.1"/>
    <property type="gene ID" value="OB08G17520"/>
</dbReference>
<organism evidence="2">
    <name type="scientific">Oryza brachyantha</name>
    <name type="common">malo sina</name>
    <dbReference type="NCBI Taxonomy" id="4533"/>
    <lineage>
        <taxon>Eukaryota</taxon>
        <taxon>Viridiplantae</taxon>
        <taxon>Streptophyta</taxon>
        <taxon>Embryophyta</taxon>
        <taxon>Tracheophyta</taxon>
        <taxon>Spermatophyta</taxon>
        <taxon>Magnoliopsida</taxon>
        <taxon>Liliopsida</taxon>
        <taxon>Poales</taxon>
        <taxon>Poaceae</taxon>
        <taxon>BOP clade</taxon>
        <taxon>Oryzoideae</taxon>
        <taxon>Oryzeae</taxon>
        <taxon>Oryzinae</taxon>
        <taxon>Oryza</taxon>
    </lineage>
</organism>
<keyword evidence="3" id="KW-1185">Reference proteome</keyword>
<accession>J3MRM3</accession>
<protein>
    <submittedName>
        <fullName evidence="2">Uncharacterized protein</fullName>
    </submittedName>
</protein>
<name>J3MRM3_ORYBR</name>
<keyword evidence="1" id="KW-1133">Transmembrane helix</keyword>
<reference evidence="2" key="2">
    <citation type="submission" date="2013-04" db="UniProtKB">
        <authorList>
            <consortium name="EnsemblPlants"/>
        </authorList>
    </citation>
    <scope>IDENTIFICATION</scope>
</reference>
<dbReference type="EnsemblPlants" id="OB08G17520.1">
    <property type="protein sequence ID" value="OB08G17520.1"/>
    <property type="gene ID" value="OB08G17520"/>
</dbReference>
<sequence>MGNGWQVPPLTNLSSCGIVLQTNLFQLSEGMLQMSTRSVPWRKIIGICHEHHSSCLWPLLPFMLSFSSNIVLFLLHHLLLIFEHTVLVSFICCYFE</sequence>
<dbReference type="Proteomes" id="UP000006038">
    <property type="component" value="Chromosome 8"/>
</dbReference>
<keyword evidence="1" id="KW-0472">Membrane</keyword>
<evidence type="ECO:0000256" key="1">
    <source>
        <dbReference type="SAM" id="Phobius"/>
    </source>
</evidence>
<keyword evidence="1" id="KW-0812">Transmembrane</keyword>
<evidence type="ECO:0000313" key="3">
    <source>
        <dbReference type="Proteomes" id="UP000006038"/>
    </source>
</evidence>
<feature type="transmembrane region" description="Helical" evidence="1">
    <location>
        <begin position="70"/>
        <end position="95"/>
    </location>
</feature>
<evidence type="ECO:0000313" key="2">
    <source>
        <dbReference type="EnsemblPlants" id="OB08G17520.1"/>
    </source>
</evidence>
<reference evidence="2" key="1">
    <citation type="journal article" date="2013" name="Nat. Commun.">
        <title>Whole-genome sequencing of Oryza brachyantha reveals mechanisms underlying Oryza genome evolution.</title>
        <authorList>
            <person name="Chen J."/>
            <person name="Huang Q."/>
            <person name="Gao D."/>
            <person name="Wang J."/>
            <person name="Lang Y."/>
            <person name="Liu T."/>
            <person name="Li B."/>
            <person name="Bai Z."/>
            <person name="Luis Goicoechea J."/>
            <person name="Liang C."/>
            <person name="Chen C."/>
            <person name="Zhang W."/>
            <person name="Sun S."/>
            <person name="Liao Y."/>
            <person name="Zhang X."/>
            <person name="Yang L."/>
            <person name="Song C."/>
            <person name="Wang M."/>
            <person name="Shi J."/>
            <person name="Liu G."/>
            <person name="Liu J."/>
            <person name="Zhou H."/>
            <person name="Zhou W."/>
            <person name="Yu Q."/>
            <person name="An N."/>
            <person name="Chen Y."/>
            <person name="Cai Q."/>
            <person name="Wang B."/>
            <person name="Liu B."/>
            <person name="Min J."/>
            <person name="Huang Y."/>
            <person name="Wu H."/>
            <person name="Li Z."/>
            <person name="Zhang Y."/>
            <person name="Yin Y."/>
            <person name="Song W."/>
            <person name="Jiang J."/>
            <person name="Jackson S.A."/>
            <person name="Wing R.A."/>
            <person name="Wang J."/>
            <person name="Chen M."/>
        </authorList>
    </citation>
    <scope>NUCLEOTIDE SEQUENCE [LARGE SCALE GENOMIC DNA]</scope>
    <source>
        <strain evidence="2">cv. IRGC 101232</strain>
    </source>
</reference>
<proteinExistence type="predicted"/>
<dbReference type="AlphaFoldDB" id="J3MRM3"/>